<dbReference type="PROSITE" id="PS50887">
    <property type="entry name" value="GGDEF"/>
    <property type="match status" value="1"/>
</dbReference>
<dbReference type="Pfam" id="PF00072">
    <property type="entry name" value="Response_reg"/>
    <property type="match status" value="1"/>
</dbReference>
<name>A0ABV0KPG6_9CYAN</name>
<dbReference type="CDD" id="cd01949">
    <property type="entry name" value="GGDEF"/>
    <property type="match status" value="1"/>
</dbReference>
<reference evidence="5 6" key="1">
    <citation type="submission" date="2022-04" db="EMBL/GenBank/DDBJ databases">
        <title>Positive selection, recombination, and allopatry shape intraspecific diversity of widespread and dominant cyanobacteria.</title>
        <authorList>
            <person name="Wei J."/>
            <person name="Shu W."/>
            <person name="Hu C."/>
        </authorList>
    </citation>
    <scope>NUCLEOTIDE SEQUENCE [LARGE SCALE GENOMIC DNA]</scope>
    <source>
        <strain evidence="5 6">AS-A4</strain>
    </source>
</reference>
<keyword evidence="2" id="KW-0175">Coiled coil</keyword>
<dbReference type="PROSITE" id="PS50110">
    <property type="entry name" value="RESPONSE_REGULATORY"/>
    <property type="match status" value="1"/>
</dbReference>
<dbReference type="SMART" id="SM00267">
    <property type="entry name" value="GGDEF"/>
    <property type="match status" value="1"/>
</dbReference>
<evidence type="ECO:0000259" key="4">
    <source>
        <dbReference type="PROSITE" id="PS50887"/>
    </source>
</evidence>
<keyword evidence="6" id="KW-1185">Reference proteome</keyword>
<dbReference type="InterPro" id="IPR011006">
    <property type="entry name" value="CheY-like_superfamily"/>
</dbReference>
<feature type="domain" description="GGDEF" evidence="4">
    <location>
        <begin position="189"/>
        <end position="326"/>
    </location>
</feature>
<dbReference type="InterPro" id="IPR043128">
    <property type="entry name" value="Rev_trsase/Diguanyl_cyclase"/>
</dbReference>
<evidence type="ECO:0000313" key="6">
    <source>
        <dbReference type="Proteomes" id="UP001476950"/>
    </source>
</evidence>
<dbReference type="SMART" id="SM00448">
    <property type="entry name" value="REC"/>
    <property type="match status" value="1"/>
</dbReference>
<dbReference type="PANTHER" id="PTHR45138">
    <property type="entry name" value="REGULATORY COMPONENTS OF SENSORY TRANSDUCTION SYSTEM"/>
    <property type="match status" value="1"/>
</dbReference>
<gene>
    <name evidence="5" type="ORF">NDI38_22145</name>
</gene>
<accession>A0ABV0KPG6</accession>
<dbReference type="InterPro" id="IPR050469">
    <property type="entry name" value="Diguanylate_Cyclase"/>
</dbReference>
<evidence type="ECO:0000256" key="1">
    <source>
        <dbReference type="PROSITE-ProRule" id="PRU00169"/>
    </source>
</evidence>
<dbReference type="InterPro" id="IPR001789">
    <property type="entry name" value="Sig_transdc_resp-reg_receiver"/>
</dbReference>
<evidence type="ECO:0000259" key="3">
    <source>
        <dbReference type="PROSITE" id="PS50110"/>
    </source>
</evidence>
<dbReference type="Gene3D" id="3.40.50.2300">
    <property type="match status" value="1"/>
</dbReference>
<dbReference type="Gene3D" id="3.30.70.270">
    <property type="match status" value="1"/>
</dbReference>
<feature type="modified residue" description="4-aspartylphosphate" evidence="1">
    <location>
        <position position="62"/>
    </location>
</feature>
<dbReference type="Pfam" id="PF00990">
    <property type="entry name" value="GGDEF"/>
    <property type="match status" value="1"/>
</dbReference>
<feature type="coiled-coil region" evidence="2">
    <location>
        <begin position="134"/>
        <end position="161"/>
    </location>
</feature>
<dbReference type="PANTHER" id="PTHR45138:SF9">
    <property type="entry name" value="DIGUANYLATE CYCLASE DGCM-RELATED"/>
    <property type="match status" value="1"/>
</dbReference>
<dbReference type="SUPFAM" id="SSF52172">
    <property type="entry name" value="CheY-like"/>
    <property type="match status" value="1"/>
</dbReference>
<evidence type="ECO:0000313" key="5">
    <source>
        <dbReference type="EMBL" id="MEP1061136.1"/>
    </source>
</evidence>
<dbReference type="Proteomes" id="UP001476950">
    <property type="component" value="Unassembled WGS sequence"/>
</dbReference>
<protein>
    <submittedName>
        <fullName evidence="5">PleD family two-component system response regulator</fullName>
    </submittedName>
</protein>
<keyword evidence="1" id="KW-0597">Phosphoprotein</keyword>
<dbReference type="InterPro" id="IPR000160">
    <property type="entry name" value="GGDEF_dom"/>
</dbReference>
<dbReference type="NCBIfam" id="TIGR00254">
    <property type="entry name" value="GGDEF"/>
    <property type="match status" value="1"/>
</dbReference>
<comment type="caution">
    <text evidence="5">The sequence shown here is derived from an EMBL/GenBank/DDBJ whole genome shotgun (WGS) entry which is preliminary data.</text>
</comment>
<feature type="domain" description="Response regulatory" evidence="3">
    <location>
        <begin position="13"/>
        <end position="132"/>
    </location>
</feature>
<dbReference type="EMBL" id="JAMPLM010000027">
    <property type="protein sequence ID" value="MEP1061136.1"/>
    <property type="molecule type" value="Genomic_DNA"/>
</dbReference>
<dbReference type="RefSeq" id="WP_190449198.1">
    <property type="nucleotide sequence ID" value="NZ_JAMPLM010000027.1"/>
</dbReference>
<dbReference type="SUPFAM" id="SSF55073">
    <property type="entry name" value="Nucleotide cyclase"/>
    <property type="match status" value="1"/>
</dbReference>
<dbReference type="InterPro" id="IPR029787">
    <property type="entry name" value="Nucleotide_cyclase"/>
</dbReference>
<proteinExistence type="predicted"/>
<organism evidence="5 6">
    <name type="scientific">Stenomitos frigidus AS-A4</name>
    <dbReference type="NCBI Taxonomy" id="2933935"/>
    <lineage>
        <taxon>Bacteria</taxon>
        <taxon>Bacillati</taxon>
        <taxon>Cyanobacteriota</taxon>
        <taxon>Cyanophyceae</taxon>
        <taxon>Leptolyngbyales</taxon>
        <taxon>Leptolyngbyaceae</taxon>
        <taxon>Stenomitos</taxon>
    </lineage>
</organism>
<evidence type="ECO:0000256" key="2">
    <source>
        <dbReference type="SAM" id="Coils"/>
    </source>
</evidence>
<sequence length="338" mass="37640">MLETNHSEMAMPLVLIVDDEPLMRLQLKRAMKQLGYQVAEATNGAECLDLYVQLSPDLVLLDALMPVMDGFTCCTKLQTLPTTEQVYPAPVLMITALESEESVERAFESGAVDYVTKPIHWAVLNQRVRRLIAQAQLQQQQALLQQQLQEANLALQRLANTDSLTGLANRRCFDEHFAQEWRRMAREKQPLSLILCDVDFFKHYNDTYGHQAGDRCLMSVAKAISSSVKRSSDLAARYGGEEFAVILPNTDEVGAAIIAEAICTNIRALNIAHSSSNIAEHVTLSLGVATMVPRPQFNSELFFTASDAALYRAKDEGRDRYCVQSSASFSSFMEPLNS</sequence>